<sequence length="253" mass="29137">MAKMVTVRSIISLDASKHWLINRMDVHNSFLNGDLLEEVYMHIPEGFCRQGETKKGHFDYSLFTKRTNDDIVVVLVYVENLLITGTNPNQLNEIRNDLQTRVKLKDLGELKFFLGIEFDRSKEGIVMNQRKYAVELIFESGLGGAKPAGTPLEMNQKLTLAEYDSWMKTNAEDEMLMDPSSFQRLVGRLLYVTMTRPDLSFAVQILSQFMYYPNVSHMEAALRMVRYIKAEPRLGLLMLADNTNKLIAYYDSE</sequence>
<protein>
    <submittedName>
        <fullName evidence="2">Uncharacterized mitochondrial protein AtMg00810-like</fullName>
    </submittedName>
</protein>
<evidence type="ECO:0000259" key="1">
    <source>
        <dbReference type="Pfam" id="PF07727"/>
    </source>
</evidence>
<dbReference type="OrthoDB" id="128382at2759"/>
<proteinExistence type="predicted"/>
<dbReference type="InterPro" id="IPR013103">
    <property type="entry name" value="RVT_2"/>
</dbReference>
<dbReference type="PaxDb" id="4097-A0A1S4B0Y3"/>
<feature type="domain" description="Reverse transcriptase Ty1/copia-type" evidence="1">
    <location>
        <begin position="60"/>
        <end position="153"/>
    </location>
</feature>
<name>A0A1S4B0Y3_TOBAC</name>
<dbReference type="PANTHER" id="PTHR11439">
    <property type="entry name" value="GAG-POL-RELATED RETROTRANSPOSON"/>
    <property type="match status" value="1"/>
</dbReference>
<dbReference type="RefSeq" id="XP_016482448.1">
    <property type="nucleotide sequence ID" value="XM_016626962.1"/>
</dbReference>
<dbReference type="AlphaFoldDB" id="A0A1S4B0Y3"/>
<dbReference type="Pfam" id="PF07727">
    <property type="entry name" value="RVT_2"/>
    <property type="match status" value="2"/>
</dbReference>
<dbReference type="KEGG" id="nta:107803277"/>
<feature type="domain" description="Reverse transcriptase Ty1/copia-type" evidence="1">
    <location>
        <begin position="3"/>
        <end position="55"/>
    </location>
</feature>
<dbReference type="STRING" id="4097.A0A1S4B0Y3"/>
<reference evidence="2" key="1">
    <citation type="submission" date="2025-08" db="UniProtKB">
        <authorList>
            <consortium name="RefSeq"/>
        </authorList>
    </citation>
    <scope>IDENTIFICATION</scope>
</reference>
<accession>A0A1S4B0Y3</accession>
<evidence type="ECO:0000313" key="2">
    <source>
        <dbReference type="RefSeq" id="XP_016482448.1"/>
    </source>
</evidence>
<gene>
    <name evidence="2" type="primary">LOC107803277</name>
</gene>
<organism evidence="2">
    <name type="scientific">Nicotiana tabacum</name>
    <name type="common">Common tobacco</name>
    <dbReference type="NCBI Taxonomy" id="4097"/>
    <lineage>
        <taxon>Eukaryota</taxon>
        <taxon>Viridiplantae</taxon>
        <taxon>Streptophyta</taxon>
        <taxon>Embryophyta</taxon>
        <taxon>Tracheophyta</taxon>
        <taxon>Spermatophyta</taxon>
        <taxon>Magnoliopsida</taxon>
        <taxon>eudicotyledons</taxon>
        <taxon>Gunneridae</taxon>
        <taxon>Pentapetalae</taxon>
        <taxon>asterids</taxon>
        <taxon>lamiids</taxon>
        <taxon>Solanales</taxon>
        <taxon>Solanaceae</taxon>
        <taxon>Nicotianoideae</taxon>
        <taxon>Nicotianeae</taxon>
        <taxon>Nicotiana</taxon>
    </lineage>
</organism>
<dbReference type="PANTHER" id="PTHR11439:SF511">
    <property type="match status" value="1"/>
</dbReference>
<dbReference type="SUPFAM" id="SSF56672">
    <property type="entry name" value="DNA/RNA polymerases"/>
    <property type="match status" value="1"/>
</dbReference>
<dbReference type="InterPro" id="IPR043502">
    <property type="entry name" value="DNA/RNA_pol_sf"/>
</dbReference>